<accession>A0ABT8FSK6</accession>
<evidence type="ECO:0000313" key="2">
    <source>
        <dbReference type="EMBL" id="MDN4463882.1"/>
    </source>
</evidence>
<keyword evidence="1" id="KW-0472">Membrane</keyword>
<comment type="caution">
    <text evidence="2">The sequence shown here is derived from an EMBL/GenBank/DDBJ whole genome shotgun (WGS) entry which is preliminary data.</text>
</comment>
<organism evidence="2 3">
    <name type="scientific">Microbacterium aurantiacum</name>
    <dbReference type="NCBI Taxonomy" id="162393"/>
    <lineage>
        <taxon>Bacteria</taxon>
        <taxon>Bacillati</taxon>
        <taxon>Actinomycetota</taxon>
        <taxon>Actinomycetes</taxon>
        <taxon>Micrococcales</taxon>
        <taxon>Microbacteriaceae</taxon>
        <taxon>Microbacterium</taxon>
    </lineage>
</organism>
<keyword evidence="1" id="KW-1133">Transmembrane helix</keyword>
<keyword evidence="3" id="KW-1185">Reference proteome</keyword>
<name>A0ABT8FSK6_9MICO</name>
<dbReference type="EMBL" id="JAHWXI010000004">
    <property type="protein sequence ID" value="MDN4463882.1"/>
    <property type="molecule type" value="Genomic_DNA"/>
</dbReference>
<evidence type="ECO:0000313" key="3">
    <source>
        <dbReference type="Proteomes" id="UP001172731"/>
    </source>
</evidence>
<evidence type="ECO:0008006" key="4">
    <source>
        <dbReference type="Google" id="ProtNLM"/>
    </source>
</evidence>
<feature type="transmembrane region" description="Helical" evidence="1">
    <location>
        <begin position="21"/>
        <end position="43"/>
    </location>
</feature>
<gene>
    <name evidence="2" type="ORF">KZC48_05655</name>
</gene>
<protein>
    <recommendedName>
        <fullName evidence="4">ABC transporter permease</fullName>
    </recommendedName>
</protein>
<evidence type="ECO:0000256" key="1">
    <source>
        <dbReference type="SAM" id="Phobius"/>
    </source>
</evidence>
<sequence>MTRRNIQHAGPRPHRSWWRGPVLPATLLVIAAAALVWELSWALPLLTGGQP</sequence>
<reference evidence="2" key="1">
    <citation type="submission" date="2021-06" db="EMBL/GenBank/DDBJ databases">
        <title>Genome-based taxonomic framework of Microbacterium strains isolated from marine environment, the description of four new species and reclassification of four preexisting species.</title>
        <authorList>
            <person name="Lee S.D."/>
            <person name="Kim S.-M."/>
            <person name="Byeon Y.-S."/>
            <person name="Yang H.L."/>
            <person name="Kim I.S."/>
        </authorList>
    </citation>
    <scope>NUCLEOTIDE SEQUENCE</scope>
    <source>
        <strain evidence="2">KACC 20510</strain>
    </source>
</reference>
<dbReference type="Proteomes" id="UP001172731">
    <property type="component" value="Unassembled WGS sequence"/>
</dbReference>
<keyword evidence="1" id="KW-0812">Transmembrane</keyword>
<proteinExistence type="predicted"/>
<dbReference type="RefSeq" id="WP_301132985.1">
    <property type="nucleotide sequence ID" value="NZ_BAAAUQ010000019.1"/>
</dbReference>